<dbReference type="CDD" id="cd00609">
    <property type="entry name" value="AAT_like"/>
    <property type="match status" value="1"/>
</dbReference>
<dbReference type="KEGG" id="pgri:PgNI_06329"/>
<dbReference type="PANTHER" id="PTHR42790:SF21">
    <property type="entry name" value="AROMATIC_AMINOADIPATE AMINOTRANSFERASE 1"/>
    <property type="match status" value="1"/>
</dbReference>
<evidence type="ECO:0000256" key="2">
    <source>
        <dbReference type="ARBA" id="ARBA00004496"/>
    </source>
</evidence>
<reference evidence="12" key="2">
    <citation type="submission" date="2019-10" db="EMBL/GenBank/DDBJ databases">
        <authorList>
            <consortium name="NCBI Genome Project"/>
        </authorList>
    </citation>
    <scope>NUCLEOTIDE SEQUENCE</scope>
    <source>
        <strain evidence="12">NI907</strain>
    </source>
</reference>
<keyword evidence="7" id="KW-0663">Pyridoxal phosphate</keyword>
<comment type="similarity">
    <text evidence="3">Belongs to the class-I pyridoxal-phosphate-dependent aminotransferase family.</text>
</comment>
<dbReference type="RefSeq" id="XP_030981876.1">
    <property type="nucleotide sequence ID" value="XM_031126353.1"/>
</dbReference>
<comment type="cofactor">
    <cofactor evidence="1">
        <name>pyridoxal 5'-phosphate</name>
        <dbReference type="ChEBI" id="CHEBI:597326"/>
    </cofactor>
</comment>
<keyword evidence="11" id="KW-1185">Reference proteome</keyword>
<dbReference type="Proteomes" id="UP000515153">
    <property type="component" value="Chromosome I"/>
</dbReference>
<keyword evidence="5" id="KW-0032">Aminotransferase</keyword>
<dbReference type="GeneID" id="41961262"/>
<evidence type="ECO:0000313" key="11">
    <source>
        <dbReference type="Proteomes" id="UP000515153"/>
    </source>
</evidence>
<comment type="catalytic activity">
    <reaction evidence="8">
        <text>an aromatic L-alpha-amino acid + 2-oxoglutarate = an aromatic oxo-acid + L-glutamate</text>
        <dbReference type="Rhea" id="RHEA:17533"/>
        <dbReference type="ChEBI" id="CHEBI:16810"/>
        <dbReference type="ChEBI" id="CHEBI:29985"/>
        <dbReference type="ChEBI" id="CHEBI:73309"/>
        <dbReference type="ChEBI" id="CHEBI:84824"/>
        <dbReference type="EC" id="2.6.1.57"/>
    </reaction>
</comment>
<comment type="subcellular location">
    <subcellularLocation>
        <location evidence="2">Cytoplasm</location>
    </subcellularLocation>
</comment>
<dbReference type="GO" id="GO:0005737">
    <property type="term" value="C:cytoplasm"/>
    <property type="evidence" value="ECO:0007669"/>
    <property type="project" value="UniProtKB-SubCell"/>
</dbReference>
<evidence type="ECO:0000259" key="10">
    <source>
        <dbReference type="Pfam" id="PF00155"/>
    </source>
</evidence>
<dbReference type="GO" id="GO:0008793">
    <property type="term" value="F:aromatic-amino-acid transaminase activity"/>
    <property type="evidence" value="ECO:0007669"/>
    <property type="project" value="TreeGrafter"/>
</dbReference>
<name>A0A6P8B3S5_PYRGI</name>
<dbReference type="GO" id="GO:0006571">
    <property type="term" value="P:tyrosine biosynthetic process"/>
    <property type="evidence" value="ECO:0007669"/>
    <property type="project" value="TreeGrafter"/>
</dbReference>
<keyword evidence="6" id="KW-0808">Transferase</keyword>
<accession>A0A6P8B3S5</accession>
<evidence type="ECO:0000256" key="4">
    <source>
        <dbReference type="ARBA" id="ARBA00022490"/>
    </source>
</evidence>
<dbReference type="AlphaFoldDB" id="A0A6P8B3S5"/>
<dbReference type="GO" id="GO:0019878">
    <property type="term" value="P:lysine biosynthetic process via aminoadipic acid"/>
    <property type="evidence" value="ECO:0007669"/>
    <property type="project" value="TreeGrafter"/>
</dbReference>
<dbReference type="InterPro" id="IPR050859">
    <property type="entry name" value="Class-I_PLP-dep_aminotransf"/>
</dbReference>
<sequence>MSTSTQVRTSVHTSTSKIMSPTILAIDDSAAAEAVGPIGLPAKQVPENPNSLASRAPKLQSPRRITFKDIADKRTRAGKLVALTASAADSDMFKVAAAGQKPKARRWDHLLSQESASRKPCRLKQAALNLRKPGIISLGGGLPCPDNFPIESISMRVPSVSGGFSEADTRAHGQDVTIGKYDVQNQAEDPNGAVYDLSIALNYSQATGSAQMIRFVTEHTELVNNPPYADWRCSMSIGSTGALEMALRIFCDRQRKDSMLTEEFSFSTAVETAMPLGVKVVGVPVDDEGLIPEKMDEILRTWNPEERKGAAKPHVLYTVPSGQNPTGSTQSEQRRRALYQVCREHDVFIIEDEPYYYMQMPPYRGRDAKKQEEQSTDAEETPDQFLESLVPSILSLDVDGRVLRMDSFSKVVVPGSRMGWVTASEQIIDRFIRHGESCNQGPSGISQVLLHKLLDETWGHEGYIRWLMSVRQEYARRRDVLLAACEDHLPREVVDWEAPKTGMFHWLKVDHTKHPRASTMSISEMEAEIFRDCIDKGVLVAAGSWFMADHDAEPSGLFFRATFAAATPDNMIEATRRLGDAIRSSFQLN</sequence>
<evidence type="ECO:0000256" key="3">
    <source>
        <dbReference type="ARBA" id="ARBA00007441"/>
    </source>
</evidence>
<reference evidence="11 12" key="1">
    <citation type="journal article" date="2019" name="Mol. Biol. Evol.">
        <title>Blast fungal genomes show frequent chromosomal changes, gene gains and losses, and effector gene turnover.</title>
        <authorList>
            <person name="Gomez Luciano L.B."/>
            <person name="Jason Tsai I."/>
            <person name="Chuma I."/>
            <person name="Tosa Y."/>
            <person name="Chen Y.H."/>
            <person name="Li J.Y."/>
            <person name="Li M.Y."/>
            <person name="Jade Lu M.Y."/>
            <person name="Nakayashiki H."/>
            <person name="Li W.H."/>
        </authorList>
    </citation>
    <scope>NUCLEOTIDE SEQUENCE [LARGE SCALE GENOMIC DNA]</scope>
    <source>
        <strain evidence="11 12">NI907</strain>
    </source>
</reference>
<dbReference type="InterPro" id="IPR015421">
    <property type="entry name" value="PyrdxlP-dep_Trfase_major"/>
</dbReference>
<evidence type="ECO:0000256" key="7">
    <source>
        <dbReference type="ARBA" id="ARBA00022898"/>
    </source>
</evidence>
<dbReference type="GO" id="GO:0009074">
    <property type="term" value="P:aromatic amino acid family catabolic process"/>
    <property type="evidence" value="ECO:0007669"/>
    <property type="project" value="TreeGrafter"/>
</dbReference>
<reference evidence="12" key="3">
    <citation type="submission" date="2025-08" db="UniProtKB">
        <authorList>
            <consortium name="RefSeq"/>
        </authorList>
    </citation>
    <scope>IDENTIFICATION</scope>
    <source>
        <strain evidence="12">NI907</strain>
    </source>
</reference>
<keyword evidence="4" id="KW-0963">Cytoplasm</keyword>
<organism evidence="11 12">
    <name type="scientific">Pyricularia grisea</name>
    <name type="common">Crabgrass-specific blast fungus</name>
    <name type="synonym">Magnaporthe grisea</name>
    <dbReference type="NCBI Taxonomy" id="148305"/>
    <lineage>
        <taxon>Eukaryota</taxon>
        <taxon>Fungi</taxon>
        <taxon>Dikarya</taxon>
        <taxon>Ascomycota</taxon>
        <taxon>Pezizomycotina</taxon>
        <taxon>Sordariomycetes</taxon>
        <taxon>Sordariomycetidae</taxon>
        <taxon>Magnaporthales</taxon>
        <taxon>Pyriculariaceae</taxon>
        <taxon>Pyricularia</taxon>
    </lineage>
</organism>
<proteinExistence type="inferred from homology"/>
<dbReference type="GO" id="GO:0047536">
    <property type="term" value="F:2-aminoadipate transaminase activity"/>
    <property type="evidence" value="ECO:0007669"/>
    <property type="project" value="TreeGrafter"/>
</dbReference>
<evidence type="ECO:0000256" key="6">
    <source>
        <dbReference type="ARBA" id="ARBA00022679"/>
    </source>
</evidence>
<feature type="domain" description="Aminotransferase class I/classII large" evidence="10">
    <location>
        <begin position="235"/>
        <end position="578"/>
    </location>
</feature>
<dbReference type="EC" id="2.6.1.57" evidence="9"/>
<dbReference type="FunFam" id="3.40.640.10:FF:000074">
    <property type="entry name" value="Aromatic amino acid aminotransferase"/>
    <property type="match status" value="1"/>
</dbReference>
<dbReference type="Gene3D" id="3.40.640.10">
    <property type="entry name" value="Type I PLP-dependent aspartate aminotransferase-like (Major domain)"/>
    <property type="match status" value="1"/>
</dbReference>
<evidence type="ECO:0000313" key="12">
    <source>
        <dbReference type="RefSeq" id="XP_030981876.1"/>
    </source>
</evidence>
<gene>
    <name evidence="12" type="ORF">PgNI_06329</name>
</gene>
<evidence type="ECO:0000256" key="5">
    <source>
        <dbReference type="ARBA" id="ARBA00022576"/>
    </source>
</evidence>
<evidence type="ECO:0000256" key="8">
    <source>
        <dbReference type="ARBA" id="ARBA00051993"/>
    </source>
</evidence>
<evidence type="ECO:0000256" key="9">
    <source>
        <dbReference type="ARBA" id="ARBA00067014"/>
    </source>
</evidence>
<dbReference type="SUPFAM" id="SSF53383">
    <property type="entry name" value="PLP-dependent transferases"/>
    <property type="match status" value="1"/>
</dbReference>
<dbReference type="InterPro" id="IPR004839">
    <property type="entry name" value="Aminotransferase_I/II_large"/>
</dbReference>
<evidence type="ECO:0000256" key="1">
    <source>
        <dbReference type="ARBA" id="ARBA00001933"/>
    </source>
</evidence>
<dbReference type="InterPro" id="IPR015424">
    <property type="entry name" value="PyrdxlP-dep_Trfase"/>
</dbReference>
<protein>
    <recommendedName>
        <fullName evidence="9">aromatic-amino-acid transaminase</fullName>
        <ecNumber evidence="9">2.6.1.57</ecNumber>
    </recommendedName>
</protein>
<dbReference type="PANTHER" id="PTHR42790">
    <property type="entry name" value="AMINOTRANSFERASE"/>
    <property type="match status" value="1"/>
</dbReference>
<dbReference type="Pfam" id="PF00155">
    <property type="entry name" value="Aminotran_1_2"/>
    <property type="match status" value="1"/>
</dbReference>
<dbReference type="GO" id="GO:0030170">
    <property type="term" value="F:pyridoxal phosphate binding"/>
    <property type="evidence" value="ECO:0007669"/>
    <property type="project" value="InterPro"/>
</dbReference>